<dbReference type="GO" id="GO:0016491">
    <property type="term" value="F:oxidoreductase activity"/>
    <property type="evidence" value="ECO:0007669"/>
    <property type="project" value="UniProtKB-KW"/>
</dbReference>
<dbReference type="Pfam" id="PF01408">
    <property type="entry name" value="GFO_IDH_MocA"/>
    <property type="match status" value="1"/>
</dbReference>
<dbReference type="InterPro" id="IPR050984">
    <property type="entry name" value="Gfo/Idh/MocA_domain"/>
</dbReference>
<evidence type="ECO:0000259" key="4">
    <source>
        <dbReference type="Pfam" id="PF22725"/>
    </source>
</evidence>
<comment type="similarity">
    <text evidence="1">Belongs to the Gfo/Idh/MocA family.</text>
</comment>
<evidence type="ECO:0000256" key="1">
    <source>
        <dbReference type="ARBA" id="ARBA00010928"/>
    </source>
</evidence>
<dbReference type="PANTHER" id="PTHR22604">
    <property type="entry name" value="OXIDOREDUCTASES"/>
    <property type="match status" value="1"/>
</dbReference>
<dbReference type="Pfam" id="PF22725">
    <property type="entry name" value="GFO_IDH_MocA_C3"/>
    <property type="match status" value="1"/>
</dbReference>
<sequence>MEKIRIGIIGCSSIAKSSTIPAILKSENTHLEHIGSRSKEKAKDYSNEFNCKKFGSYDDVINDKNVDAVYISTPIGTHEEWVIKSAVAGKHILCEKSSVISFLSAKKITKLCNENNVRLMEGFMFRFHPSHKKVREFISNKTLGQIFSFNGKYGFPPMPKNNIRYSNSLGGGILNDAGCYPI</sequence>
<proteinExistence type="inferred from homology"/>
<dbReference type="InterPro" id="IPR055170">
    <property type="entry name" value="GFO_IDH_MocA-like_dom"/>
</dbReference>
<feature type="domain" description="Gfo/Idh/MocA-like oxidoreductase N-terminal" evidence="3">
    <location>
        <begin position="4"/>
        <end position="123"/>
    </location>
</feature>
<evidence type="ECO:0000256" key="2">
    <source>
        <dbReference type="ARBA" id="ARBA00023002"/>
    </source>
</evidence>
<protein>
    <submittedName>
        <fullName evidence="5">Uncharacterized protein</fullName>
    </submittedName>
</protein>
<gene>
    <name evidence="5" type="ORF">METZ01_LOCUS475741</name>
</gene>
<dbReference type="PANTHER" id="PTHR22604:SF105">
    <property type="entry name" value="TRANS-1,2-DIHYDROBENZENE-1,2-DIOL DEHYDROGENASE"/>
    <property type="match status" value="1"/>
</dbReference>
<feature type="domain" description="GFO/IDH/MocA-like oxidoreductase" evidence="4">
    <location>
        <begin position="132"/>
        <end position="182"/>
    </location>
</feature>
<reference evidence="5" key="1">
    <citation type="submission" date="2018-05" db="EMBL/GenBank/DDBJ databases">
        <authorList>
            <person name="Lanie J.A."/>
            <person name="Ng W.-L."/>
            <person name="Kazmierczak K.M."/>
            <person name="Andrzejewski T.M."/>
            <person name="Davidsen T.M."/>
            <person name="Wayne K.J."/>
            <person name="Tettelin H."/>
            <person name="Glass J.I."/>
            <person name="Rusch D."/>
            <person name="Podicherti R."/>
            <person name="Tsui H.-C.T."/>
            <person name="Winkler M.E."/>
        </authorList>
    </citation>
    <scope>NUCLEOTIDE SEQUENCE</scope>
</reference>
<dbReference type="Gene3D" id="3.40.50.720">
    <property type="entry name" value="NAD(P)-binding Rossmann-like Domain"/>
    <property type="match status" value="1"/>
</dbReference>
<keyword evidence="2" id="KW-0560">Oxidoreductase</keyword>
<dbReference type="InterPro" id="IPR000683">
    <property type="entry name" value="Gfo/Idh/MocA-like_OxRdtase_N"/>
</dbReference>
<organism evidence="5">
    <name type="scientific">marine metagenome</name>
    <dbReference type="NCBI Taxonomy" id="408172"/>
    <lineage>
        <taxon>unclassified sequences</taxon>
        <taxon>metagenomes</taxon>
        <taxon>ecological metagenomes</taxon>
    </lineage>
</organism>
<accession>A0A383BRX8</accession>
<dbReference type="InterPro" id="IPR036291">
    <property type="entry name" value="NAD(P)-bd_dom_sf"/>
</dbReference>
<feature type="non-terminal residue" evidence="5">
    <location>
        <position position="182"/>
    </location>
</feature>
<evidence type="ECO:0000313" key="5">
    <source>
        <dbReference type="EMBL" id="SVE22887.1"/>
    </source>
</evidence>
<evidence type="ECO:0000259" key="3">
    <source>
        <dbReference type="Pfam" id="PF01408"/>
    </source>
</evidence>
<dbReference type="GO" id="GO:0000166">
    <property type="term" value="F:nucleotide binding"/>
    <property type="evidence" value="ECO:0007669"/>
    <property type="project" value="InterPro"/>
</dbReference>
<dbReference type="EMBL" id="UINC01202878">
    <property type="protein sequence ID" value="SVE22887.1"/>
    <property type="molecule type" value="Genomic_DNA"/>
</dbReference>
<dbReference type="AlphaFoldDB" id="A0A383BRX8"/>
<dbReference type="Gene3D" id="3.30.360.10">
    <property type="entry name" value="Dihydrodipicolinate Reductase, domain 2"/>
    <property type="match status" value="1"/>
</dbReference>
<dbReference type="SUPFAM" id="SSF51735">
    <property type="entry name" value="NAD(P)-binding Rossmann-fold domains"/>
    <property type="match status" value="1"/>
</dbReference>
<name>A0A383BRX8_9ZZZZ</name>